<dbReference type="Pfam" id="PF02785">
    <property type="entry name" value="Biotin_carb_C"/>
    <property type="match status" value="1"/>
</dbReference>
<evidence type="ECO:0000256" key="4">
    <source>
        <dbReference type="ARBA" id="ARBA00022840"/>
    </source>
</evidence>
<dbReference type="InterPro" id="IPR011053">
    <property type="entry name" value="Single_hybrid_motif"/>
</dbReference>
<evidence type="ECO:0000259" key="7">
    <source>
        <dbReference type="PROSITE" id="PS50968"/>
    </source>
</evidence>
<evidence type="ECO:0000313" key="10">
    <source>
        <dbReference type="EMBL" id="NJC69166.1"/>
    </source>
</evidence>
<dbReference type="Gene3D" id="3.30.470.20">
    <property type="entry name" value="ATP-grasp fold, B domain"/>
    <property type="match status" value="1"/>
</dbReference>
<organism evidence="10 11">
    <name type="scientific">Planosporangium thailandense</name>
    <dbReference type="NCBI Taxonomy" id="765197"/>
    <lineage>
        <taxon>Bacteria</taxon>
        <taxon>Bacillati</taxon>
        <taxon>Actinomycetota</taxon>
        <taxon>Actinomycetes</taxon>
        <taxon>Micromonosporales</taxon>
        <taxon>Micromonosporaceae</taxon>
        <taxon>Planosporangium</taxon>
    </lineage>
</organism>
<evidence type="ECO:0000256" key="3">
    <source>
        <dbReference type="ARBA" id="ARBA00022741"/>
    </source>
</evidence>
<dbReference type="PANTHER" id="PTHR18866">
    <property type="entry name" value="CARBOXYLASE:PYRUVATE/ACETYL-COA/PROPIONYL-COA CARBOXYLASE"/>
    <property type="match status" value="1"/>
</dbReference>
<dbReference type="Gene3D" id="2.40.50.100">
    <property type="match status" value="1"/>
</dbReference>
<gene>
    <name evidence="10" type="ORF">HC031_05455</name>
</gene>
<name>A0ABX0XT35_9ACTN</name>
<evidence type="ECO:0000259" key="8">
    <source>
        <dbReference type="PROSITE" id="PS50975"/>
    </source>
</evidence>
<keyword evidence="2" id="KW-0436">Ligase</keyword>
<dbReference type="InterPro" id="IPR048429">
    <property type="entry name" value="MCC_alpha_BT"/>
</dbReference>
<evidence type="ECO:0000256" key="6">
    <source>
        <dbReference type="PROSITE-ProRule" id="PRU00409"/>
    </source>
</evidence>
<dbReference type="SUPFAM" id="SSF51246">
    <property type="entry name" value="Rudiment single hybrid motif"/>
    <property type="match status" value="1"/>
</dbReference>
<feature type="domain" description="ATP-grasp" evidence="8">
    <location>
        <begin position="97"/>
        <end position="307"/>
    </location>
</feature>
<dbReference type="Pfam" id="PF00364">
    <property type="entry name" value="Biotin_lipoyl"/>
    <property type="match status" value="1"/>
</dbReference>
<dbReference type="InterPro" id="IPR016185">
    <property type="entry name" value="PreATP-grasp_dom_sf"/>
</dbReference>
<dbReference type="SUPFAM" id="SSF51230">
    <property type="entry name" value="Single hybrid motif"/>
    <property type="match status" value="1"/>
</dbReference>
<reference evidence="10 11" key="1">
    <citation type="submission" date="2020-03" db="EMBL/GenBank/DDBJ databases">
        <title>WGS of the type strain of Planosporangium spp.</title>
        <authorList>
            <person name="Thawai C."/>
        </authorList>
    </citation>
    <scope>NUCLEOTIDE SEQUENCE [LARGE SCALE GENOMIC DNA]</scope>
    <source>
        <strain evidence="10 11">TBRC 5610</strain>
    </source>
</reference>
<evidence type="ECO:0000259" key="9">
    <source>
        <dbReference type="PROSITE" id="PS50979"/>
    </source>
</evidence>
<accession>A0ABX0XT35</accession>
<dbReference type="InterPro" id="IPR005482">
    <property type="entry name" value="Biotin_COase_C"/>
</dbReference>
<feature type="domain" description="Lipoyl-binding" evidence="7">
    <location>
        <begin position="557"/>
        <end position="637"/>
    </location>
</feature>
<dbReference type="PANTHER" id="PTHR18866:SF126">
    <property type="entry name" value="BIOTIN CARBOXYLASE"/>
    <property type="match status" value="1"/>
</dbReference>
<dbReference type="InterPro" id="IPR011761">
    <property type="entry name" value="ATP-grasp"/>
</dbReference>
<keyword evidence="4 6" id="KW-0067">ATP-binding</keyword>
<feature type="domain" description="Biotin carboxylation" evidence="9">
    <location>
        <begin position="1"/>
        <end position="444"/>
    </location>
</feature>
<dbReference type="InterPro" id="IPR005479">
    <property type="entry name" value="CPAse_ATP-bd"/>
</dbReference>
<keyword evidence="11" id="KW-1185">Reference proteome</keyword>
<dbReference type="InterPro" id="IPR001882">
    <property type="entry name" value="Biotin_BS"/>
</dbReference>
<dbReference type="CDD" id="cd06850">
    <property type="entry name" value="biotinyl_domain"/>
    <property type="match status" value="1"/>
</dbReference>
<dbReference type="InterPro" id="IPR011054">
    <property type="entry name" value="Rudment_hybrid_motif"/>
</dbReference>
<dbReference type="Pfam" id="PF02786">
    <property type="entry name" value="CPSase_L_D2"/>
    <property type="match status" value="1"/>
</dbReference>
<dbReference type="InterPro" id="IPR005481">
    <property type="entry name" value="BC-like_N"/>
</dbReference>
<dbReference type="PROSITE" id="PS00867">
    <property type="entry name" value="CPSASE_2"/>
    <property type="match status" value="1"/>
</dbReference>
<evidence type="ECO:0000313" key="11">
    <source>
        <dbReference type="Proteomes" id="UP000722989"/>
    </source>
</evidence>
<proteinExistence type="predicted"/>
<dbReference type="SMART" id="SM00878">
    <property type="entry name" value="Biotin_carb_C"/>
    <property type="match status" value="1"/>
</dbReference>
<dbReference type="PROSITE" id="PS00188">
    <property type="entry name" value="BIOTIN"/>
    <property type="match status" value="1"/>
</dbReference>
<protein>
    <submittedName>
        <fullName evidence="10">Biotin/lipoyl-binding protein</fullName>
    </submittedName>
</protein>
<dbReference type="Pfam" id="PF21139">
    <property type="entry name" value="BT_MCC_alpha"/>
    <property type="match status" value="1"/>
</dbReference>
<sequence>MIERLLVANRGEIARRVFATCRTAGIETVAVYADADADSPHAVEADFAVRLPGSAPADTYLRADLLIEAARKAGADAVHPGYGFLSENAEFARAVLDAGLTWVGPPPKAIAVMGSKLEAKALLAEAGVPMLPTWTDPGEVTDFPVLVKASAGGGGRGMRIVRDAESLADAVAAARREAAAAFGDGTVFCERYVEAARHVEVQVLADSLGNVVTLGERECSIQRRHQKIVEETPSPAVTPALRERLCAAATAAARAIGYVGAGTVEFLLADSGDFYFLEMNTRLQVEHPVTECVAGVDLVRLQLLIAEGGPLPFDGPPPMRGHAIEVRLYAEDPAAGWLPSTGTLHRIAVPGVSGSFGPLPAPGLRLDSGVCDGSLVGVHYDPMLAKVIAWAPTRTEAARMLATALAGSRIHGLVTNRDLLVRVLRHPSFRAGDTDTGFLEAHPEVFAPLLSDLGLPGLAAALARAAERSSRSSLPSGWRNVPSAPQTVTFGEMEIRYRLDRDGALVEPPGIALVSATPDRVVLSVDGVRRSYSVHRVGDVSYVDGPDGSVALTEAPRFPLPTPDATEGSLVAPLPGTVGRVLVTPGQPVAAGDLLLTLEAMKLEHPVYAPVDGVVADLRVEPGSQVERGAALLMITETLPCSDTE</sequence>
<dbReference type="InterPro" id="IPR000089">
    <property type="entry name" value="Biotin_lipoyl"/>
</dbReference>
<evidence type="ECO:0000256" key="2">
    <source>
        <dbReference type="ARBA" id="ARBA00022598"/>
    </source>
</evidence>
<dbReference type="InterPro" id="IPR050856">
    <property type="entry name" value="Biotin_carboxylase_complex"/>
</dbReference>
<dbReference type="Proteomes" id="UP000722989">
    <property type="component" value="Unassembled WGS sequence"/>
</dbReference>
<comment type="cofactor">
    <cofactor evidence="1">
        <name>biotin</name>
        <dbReference type="ChEBI" id="CHEBI:57586"/>
    </cofactor>
</comment>
<dbReference type="SUPFAM" id="SSF56059">
    <property type="entry name" value="Glutathione synthetase ATP-binding domain-like"/>
    <property type="match status" value="1"/>
</dbReference>
<keyword evidence="3 6" id="KW-0547">Nucleotide-binding</keyword>
<dbReference type="EMBL" id="JAATVY010000003">
    <property type="protein sequence ID" value="NJC69166.1"/>
    <property type="molecule type" value="Genomic_DNA"/>
</dbReference>
<dbReference type="SUPFAM" id="SSF52440">
    <property type="entry name" value="PreATP-grasp domain"/>
    <property type="match status" value="1"/>
</dbReference>
<evidence type="ECO:0000256" key="5">
    <source>
        <dbReference type="ARBA" id="ARBA00023267"/>
    </source>
</evidence>
<dbReference type="PROSITE" id="PS50979">
    <property type="entry name" value="BC"/>
    <property type="match status" value="1"/>
</dbReference>
<dbReference type="PROSITE" id="PS50968">
    <property type="entry name" value="BIOTINYL_LIPOYL"/>
    <property type="match status" value="1"/>
</dbReference>
<comment type="caution">
    <text evidence="10">The sequence shown here is derived from an EMBL/GenBank/DDBJ whole genome shotgun (WGS) entry which is preliminary data.</text>
</comment>
<dbReference type="InterPro" id="IPR011764">
    <property type="entry name" value="Biotin_carboxylation_dom"/>
</dbReference>
<dbReference type="RefSeq" id="WP_167924086.1">
    <property type="nucleotide sequence ID" value="NZ_JAATVY010000003.1"/>
</dbReference>
<evidence type="ECO:0000256" key="1">
    <source>
        <dbReference type="ARBA" id="ARBA00001953"/>
    </source>
</evidence>
<dbReference type="PROSITE" id="PS50975">
    <property type="entry name" value="ATP_GRASP"/>
    <property type="match status" value="1"/>
</dbReference>
<dbReference type="Pfam" id="PF00289">
    <property type="entry name" value="Biotin_carb_N"/>
    <property type="match status" value="1"/>
</dbReference>
<keyword evidence="5" id="KW-0092">Biotin</keyword>
<dbReference type="PROSITE" id="PS00866">
    <property type="entry name" value="CPSASE_1"/>
    <property type="match status" value="1"/>
</dbReference>